<sequence length="72" mass="7956">MAEDSGVARVSCTSSSDAEVLQITTQFKWSRSMEIVVTTGSNRYCIQNRYVYSLNYCCLKCSAPGTQAISMN</sequence>
<evidence type="ECO:0000313" key="2">
    <source>
        <dbReference type="Proteomes" id="UP000499080"/>
    </source>
</evidence>
<comment type="caution">
    <text evidence="1">The sequence shown here is derived from an EMBL/GenBank/DDBJ whole genome shotgun (WGS) entry which is preliminary data.</text>
</comment>
<accession>A0A4Y2VQ19</accession>
<keyword evidence="2" id="KW-1185">Reference proteome</keyword>
<protein>
    <submittedName>
        <fullName evidence="1">Uncharacterized protein</fullName>
    </submittedName>
</protein>
<name>A0A4Y2VQ19_ARAVE</name>
<evidence type="ECO:0000313" key="1">
    <source>
        <dbReference type="EMBL" id="GBO26498.1"/>
    </source>
</evidence>
<dbReference type="EMBL" id="BGPR01049512">
    <property type="protein sequence ID" value="GBO26498.1"/>
    <property type="molecule type" value="Genomic_DNA"/>
</dbReference>
<proteinExistence type="predicted"/>
<reference evidence="1 2" key="1">
    <citation type="journal article" date="2019" name="Sci. Rep.">
        <title>Orb-weaving spider Araneus ventricosus genome elucidates the spidroin gene catalogue.</title>
        <authorList>
            <person name="Kono N."/>
            <person name="Nakamura H."/>
            <person name="Ohtoshi R."/>
            <person name="Moran D.A.P."/>
            <person name="Shinohara A."/>
            <person name="Yoshida Y."/>
            <person name="Fujiwara M."/>
            <person name="Mori M."/>
            <person name="Tomita M."/>
            <person name="Arakawa K."/>
        </authorList>
    </citation>
    <scope>NUCLEOTIDE SEQUENCE [LARGE SCALE GENOMIC DNA]</scope>
</reference>
<organism evidence="1 2">
    <name type="scientific">Araneus ventricosus</name>
    <name type="common">Orbweaver spider</name>
    <name type="synonym">Epeira ventricosa</name>
    <dbReference type="NCBI Taxonomy" id="182803"/>
    <lineage>
        <taxon>Eukaryota</taxon>
        <taxon>Metazoa</taxon>
        <taxon>Ecdysozoa</taxon>
        <taxon>Arthropoda</taxon>
        <taxon>Chelicerata</taxon>
        <taxon>Arachnida</taxon>
        <taxon>Araneae</taxon>
        <taxon>Araneomorphae</taxon>
        <taxon>Entelegynae</taxon>
        <taxon>Araneoidea</taxon>
        <taxon>Araneidae</taxon>
        <taxon>Araneus</taxon>
    </lineage>
</organism>
<dbReference type="Proteomes" id="UP000499080">
    <property type="component" value="Unassembled WGS sequence"/>
</dbReference>
<dbReference type="AlphaFoldDB" id="A0A4Y2VQ19"/>
<gene>
    <name evidence="1" type="ORF">AVEN_170728_1</name>
</gene>